<keyword evidence="1" id="KW-0812">Transmembrane</keyword>
<dbReference type="InterPro" id="IPR016747">
    <property type="entry name" value="Phosphotransbutyrylase"/>
</dbReference>
<evidence type="ECO:0000313" key="5">
    <source>
        <dbReference type="EMBL" id="NFU59210.1"/>
    </source>
</evidence>
<dbReference type="Proteomes" id="UP000785180">
    <property type="component" value="Unassembled WGS sequence"/>
</dbReference>
<accession>A0A6G4D6D1</accession>
<proteinExistence type="predicted"/>
<evidence type="ECO:0000313" key="3">
    <source>
        <dbReference type="EMBL" id="NFD86478.1"/>
    </source>
</evidence>
<sequence length="151" mass="17173">MKINMKNKNYKKILKYSLVIIWMIVIFNFSKDPAEVSNGKSGLVINFITVLGIDVNGMFGKMTNFIIRKIGHFTEYFVLCMLIVFSLKNEVKNNKKYIISIITTFLYACSDEIHQLFVPGRSGRITDVLIDTVGGIIAILIYKGIVKLKIV</sequence>
<dbReference type="Pfam" id="PF04892">
    <property type="entry name" value="VanZ"/>
    <property type="match status" value="1"/>
</dbReference>
<dbReference type="PANTHER" id="PTHR28008:SF1">
    <property type="entry name" value="DOMAIN PROTEIN, PUTATIVE (AFU_ORTHOLOGUE AFUA_3G10980)-RELATED"/>
    <property type="match status" value="1"/>
</dbReference>
<feature type="transmembrane region" description="Helical" evidence="1">
    <location>
        <begin position="70"/>
        <end position="87"/>
    </location>
</feature>
<reference evidence="3 6" key="1">
    <citation type="submission" date="2019-04" db="EMBL/GenBank/DDBJ databases">
        <title>Genome sequencing of Clostridium botulinum Groups I-IV and Clostridium butyricum.</title>
        <authorList>
            <person name="Brunt J."/>
            <person name="Van Vliet A.H.M."/>
            <person name="Stringer S.C."/>
            <person name="Carter A.T."/>
            <person name="Peck M.W."/>
        </authorList>
    </citation>
    <scope>NUCLEOTIDE SEQUENCE</scope>
    <source>
        <strain evidence="5">7221C</strain>
        <strain evidence="3">Colworth BL165</strain>
        <strain evidence="4 6">IFR 18/049</strain>
    </source>
</reference>
<dbReference type="EMBL" id="SWNS01000001">
    <property type="protein sequence ID" value="NFD86478.1"/>
    <property type="molecule type" value="Genomic_DNA"/>
</dbReference>
<dbReference type="PANTHER" id="PTHR28008">
    <property type="entry name" value="DOMAIN PROTEIN, PUTATIVE (AFU_ORTHOLOGUE AFUA_3G10980)-RELATED"/>
    <property type="match status" value="1"/>
</dbReference>
<dbReference type="NCBIfam" id="NF037970">
    <property type="entry name" value="vanZ_1"/>
    <property type="match status" value="1"/>
</dbReference>
<dbReference type="EMBL" id="SWNT01000003">
    <property type="protein sequence ID" value="NFF70247.1"/>
    <property type="molecule type" value="Genomic_DNA"/>
</dbReference>
<evidence type="ECO:0000259" key="2">
    <source>
        <dbReference type="Pfam" id="PF04892"/>
    </source>
</evidence>
<dbReference type="AlphaFoldDB" id="A0A6G4D6D1"/>
<evidence type="ECO:0000313" key="6">
    <source>
        <dbReference type="Proteomes" id="UP000481363"/>
    </source>
</evidence>
<dbReference type="PIRSF" id="PIRSF019083">
    <property type="entry name" value="UCP019083_VanZ"/>
    <property type="match status" value="1"/>
</dbReference>
<feature type="domain" description="VanZ-like" evidence="2">
    <location>
        <begin position="18"/>
        <end position="143"/>
    </location>
</feature>
<dbReference type="Proteomes" id="UP000481363">
    <property type="component" value="Unassembled WGS sequence"/>
</dbReference>
<protein>
    <submittedName>
        <fullName evidence="3">VanZ family protein</fullName>
    </submittedName>
</protein>
<comment type="caution">
    <text evidence="3">The sequence shown here is derived from an EMBL/GenBank/DDBJ whole genome shotgun (WGS) entry which is preliminary data.</text>
</comment>
<dbReference type="InterPro" id="IPR006976">
    <property type="entry name" value="VanZ-like"/>
</dbReference>
<dbReference type="EMBL" id="SXDK01000002">
    <property type="protein sequence ID" value="NFU59210.1"/>
    <property type="molecule type" value="Genomic_DNA"/>
</dbReference>
<keyword evidence="1" id="KW-0472">Membrane</keyword>
<evidence type="ECO:0000256" key="1">
    <source>
        <dbReference type="SAM" id="Phobius"/>
    </source>
</evidence>
<gene>
    <name evidence="4" type="ORF">FCV11_03850</name>
    <name evidence="3" type="ORF">FCV13_00375</name>
    <name evidence="5" type="ORF">FDF67_03160</name>
</gene>
<evidence type="ECO:0000313" key="4">
    <source>
        <dbReference type="EMBL" id="NFF70247.1"/>
    </source>
</evidence>
<name>A0A6G4D6D1_CLOBO</name>
<organism evidence="3">
    <name type="scientific">Clostridium botulinum</name>
    <dbReference type="NCBI Taxonomy" id="1491"/>
    <lineage>
        <taxon>Bacteria</taxon>
        <taxon>Bacillati</taxon>
        <taxon>Bacillota</taxon>
        <taxon>Clostridia</taxon>
        <taxon>Eubacteriales</taxon>
        <taxon>Clostridiaceae</taxon>
        <taxon>Clostridium</taxon>
    </lineage>
</organism>
<feature type="transmembrane region" description="Helical" evidence="1">
    <location>
        <begin position="12"/>
        <end position="29"/>
    </location>
</feature>
<keyword evidence="1" id="KW-1133">Transmembrane helix</keyword>